<protein>
    <recommendedName>
        <fullName evidence="4">DUF2894 domain-containing protein</fullName>
    </recommendedName>
</protein>
<accession>A0A1I4DMX5</accession>
<keyword evidence="3" id="KW-1185">Reference proteome</keyword>
<dbReference type="Proteomes" id="UP000198725">
    <property type="component" value="Unassembled WGS sequence"/>
</dbReference>
<proteinExistence type="predicted"/>
<dbReference type="InterPro" id="IPR021549">
    <property type="entry name" value="DUF2894"/>
</dbReference>
<gene>
    <name evidence="2" type="ORF">SAMN05192579_109130</name>
</gene>
<dbReference type="AlphaFoldDB" id="A0A1I4DMX5"/>
<feature type="region of interest" description="Disordered" evidence="1">
    <location>
        <begin position="67"/>
        <end position="87"/>
    </location>
</feature>
<dbReference type="RefSeq" id="WP_092704025.1">
    <property type="nucleotide sequence ID" value="NZ_FOSR01000009.1"/>
</dbReference>
<evidence type="ECO:0000313" key="3">
    <source>
        <dbReference type="Proteomes" id="UP000198725"/>
    </source>
</evidence>
<evidence type="ECO:0000256" key="1">
    <source>
        <dbReference type="SAM" id="MobiDB-lite"/>
    </source>
</evidence>
<dbReference type="EMBL" id="FOSR01000009">
    <property type="protein sequence ID" value="SFK94423.1"/>
    <property type="molecule type" value="Genomic_DNA"/>
</dbReference>
<dbReference type="Pfam" id="PF11445">
    <property type="entry name" value="DUF2894"/>
    <property type="match status" value="1"/>
</dbReference>
<evidence type="ECO:0008006" key="4">
    <source>
        <dbReference type="Google" id="ProtNLM"/>
    </source>
</evidence>
<reference evidence="3" key="1">
    <citation type="submission" date="2016-10" db="EMBL/GenBank/DDBJ databases">
        <authorList>
            <person name="Varghese N."/>
            <person name="Submissions S."/>
        </authorList>
    </citation>
    <scope>NUCLEOTIDE SEQUENCE [LARGE SCALE GENOMIC DNA]</scope>
    <source>
        <strain evidence="3">MO64</strain>
    </source>
</reference>
<feature type="region of interest" description="Disordered" evidence="1">
    <location>
        <begin position="100"/>
        <end position="121"/>
    </location>
</feature>
<evidence type="ECO:0000313" key="2">
    <source>
        <dbReference type="EMBL" id="SFK94423.1"/>
    </source>
</evidence>
<sequence>MSRKPASPRATIEAWRAQQAHAAEPWRFHLIDALERRLANHTGATHQWLEARLRQLMDRYAEGLNESTDVAEKPATTSVSSAPARGPLGELVDQITRHAQRPGNGDEQGGETANTSAIPELPALDTFRKTWSRLHAQSQLQQVREQAPAHGGPLSSAILVHRSVTLMRSLSPDYLAHFLAYIDDLSWLEQLAGSASSTPATTRSGSARKRTRSKPKTEPRE</sequence>
<feature type="compositionally biased region" description="Polar residues" evidence="1">
    <location>
        <begin position="193"/>
        <end position="205"/>
    </location>
</feature>
<name>A0A1I4DMX5_9GAMM</name>
<organism evidence="2 3">
    <name type="scientific">Rhodanobacter glycinis</name>
    <dbReference type="NCBI Taxonomy" id="582702"/>
    <lineage>
        <taxon>Bacteria</taxon>
        <taxon>Pseudomonadati</taxon>
        <taxon>Pseudomonadota</taxon>
        <taxon>Gammaproteobacteria</taxon>
        <taxon>Lysobacterales</taxon>
        <taxon>Rhodanobacteraceae</taxon>
        <taxon>Rhodanobacter</taxon>
    </lineage>
</organism>
<feature type="region of interest" description="Disordered" evidence="1">
    <location>
        <begin position="193"/>
        <end position="221"/>
    </location>
</feature>